<dbReference type="STRING" id="477690.SAMN05216474_2579"/>
<keyword evidence="2" id="KW-1185">Reference proteome</keyword>
<protein>
    <submittedName>
        <fullName evidence="1">Uncharacterized protein</fullName>
    </submittedName>
</protein>
<dbReference type="OrthoDB" id="9796039at2"/>
<organism evidence="1 2">
    <name type="scientific">Lishizhenia tianjinensis</name>
    <dbReference type="NCBI Taxonomy" id="477690"/>
    <lineage>
        <taxon>Bacteria</taxon>
        <taxon>Pseudomonadati</taxon>
        <taxon>Bacteroidota</taxon>
        <taxon>Flavobacteriia</taxon>
        <taxon>Flavobacteriales</taxon>
        <taxon>Crocinitomicaceae</taxon>
        <taxon>Lishizhenia</taxon>
    </lineage>
</organism>
<evidence type="ECO:0000313" key="2">
    <source>
        <dbReference type="Proteomes" id="UP000236454"/>
    </source>
</evidence>
<gene>
    <name evidence="1" type="ORF">SAMN05216474_2579</name>
</gene>
<dbReference type="EMBL" id="FPAS01000005">
    <property type="protein sequence ID" value="SFT83585.1"/>
    <property type="molecule type" value="Genomic_DNA"/>
</dbReference>
<reference evidence="1 2" key="1">
    <citation type="submission" date="2016-10" db="EMBL/GenBank/DDBJ databases">
        <authorList>
            <person name="de Groot N.N."/>
        </authorList>
    </citation>
    <scope>NUCLEOTIDE SEQUENCE [LARGE SCALE GENOMIC DNA]</scope>
    <source>
        <strain evidence="1 2">CGMCC 1.7005</strain>
    </source>
</reference>
<dbReference type="Proteomes" id="UP000236454">
    <property type="component" value="Unassembled WGS sequence"/>
</dbReference>
<sequence length="178" mass="20649">MFKLLVITSLEESIVPYLHNVLEYFADNNVHIDVIHGYEPQKDSAISIMNLNDLIYREKVKKMDAIVLQNKALTQHLINFQLHGKVRIGEIEDLVQNQLDANKYDAILFTYEIPKSVSRKLKQYQVPLFLPTSSRYTYHLSFEQNSEDTTSIGELTEVIRRLNMVEQEGGFLLNVPHI</sequence>
<name>A0A1I7B8T1_9FLAO</name>
<accession>A0A1I7B8T1</accession>
<dbReference type="RefSeq" id="WP_090251026.1">
    <property type="nucleotide sequence ID" value="NZ_FPAS01000005.1"/>
</dbReference>
<proteinExistence type="predicted"/>
<dbReference type="AlphaFoldDB" id="A0A1I7B8T1"/>
<evidence type="ECO:0000313" key="1">
    <source>
        <dbReference type="EMBL" id="SFT83585.1"/>
    </source>
</evidence>